<dbReference type="SUPFAM" id="SSF52540">
    <property type="entry name" value="P-loop containing nucleoside triphosphate hydrolases"/>
    <property type="match status" value="1"/>
</dbReference>
<evidence type="ECO:0000256" key="1">
    <source>
        <dbReference type="ARBA" id="ARBA00022741"/>
    </source>
</evidence>
<dbReference type="HOGENOM" id="CLU_057180_2_1_9"/>
<dbReference type="PANTHER" id="PTHR10695">
    <property type="entry name" value="DEPHOSPHO-COA KINASE-RELATED"/>
    <property type="match status" value="1"/>
</dbReference>
<dbReference type="NCBIfam" id="TIGR00152">
    <property type="entry name" value="dephospho-CoA kinase"/>
    <property type="match status" value="1"/>
</dbReference>
<geneLocation type="plasmid" evidence="5 6">
    <name>pRUMAL02</name>
</geneLocation>
<dbReference type="AlphaFoldDB" id="E6UL46"/>
<dbReference type="UniPathway" id="UPA00241">
    <property type="reaction ID" value="UER00356"/>
</dbReference>
<dbReference type="Pfam" id="PF01121">
    <property type="entry name" value="CoaE"/>
    <property type="match status" value="1"/>
</dbReference>
<dbReference type="PANTHER" id="PTHR10695:SF46">
    <property type="entry name" value="BIFUNCTIONAL COENZYME A SYNTHASE-RELATED"/>
    <property type="match status" value="1"/>
</dbReference>
<reference evidence="6" key="1">
    <citation type="journal article" date="2011" name="J. Bacteriol.">
        <title>Complete genome of the cellulolytic ruminal bacterium Ruminococcus albus 7.</title>
        <authorList>
            <person name="Suen G."/>
            <person name="Stevenson D.M."/>
            <person name="Bruce D.C."/>
            <person name="Chertkov O."/>
            <person name="Copeland A."/>
            <person name="Cheng J.F."/>
            <person name="Detter C."/>
            <person name="Detter J.C."/>
            <person name="Goodwin L.A."/>
            <person name="Han C.S."/>
            <person name="Hauser L.J."/>
            <person name="Ivanova N.N."/>
            <person name="Kyrpides N.C."/>
            <person name="Land M.L."/>
            <person name="Lapidus A."/>
            <person name="Lucas S."/>
            <person name="Ovchinnikova G."/>
            <person name="Pitluck S."/>
            <person name="Tapia R."/>
            <person name="Woyke T."/>
            <person name="Boyum J."/>
            <person name="Mead D."/>
            <person name="Weimer P.J."/>
        </authorList>
    </citation>
    <scope>NUCLEOTIDE SEQUENCE [LARGE SCALE GENOMIC DNA]</scope>
    <source>
        <strain evidence="6">ATCC 27210 / DSM 20455 / JCM 14654 / NCDO 2250 / 7</strain>
        <plasmid evidence="6">pRUMAL02</plasmid>
    </source>
</reference>
<dbReference type="InterPro" id="IPR027417">
    <property type="entry name" value="P-loop_NTPase"/>
</dbReference>
<dbReference type="GO" id="GO:0005524">
    <property type="term" value="F:ATP binding"/>
    <property type="evidence" value="ECO:0007669"/>
    <property type="project" value="UniProtKB-UniRule"/>
</dbReference>
<feature type="binding site" evidence="3">
    <location>
        <begin position="12"/>
        <end position="17"/>
    </location>
    <ligand>
        <name>ATP</name>
        <dbReference type="ChEBI" id="CHEBI:30616"/>
    </ligand>
</feature>
<evidence type="ECO:0000256" key="4">
    <source>
        <dbReference type="NCBIfam" id="TIGR00152"/>
    </source>
</evidence>
<comment type="subcellular location">
    <subcellularLocation>
        <location evidence="3">Cytoplasm</location>
    </subcellularLocation>
</comment>
<dbReference type="KEGG" id="ral:Rumal_3969"/>
<evidence type="ECO:0000313" key="5">
    <source>
        <dbReference type="EMBL" id="ADU24392.1"/>
    </source>
</evidence>
<dbReference type="GO" id="GO:0005737">
    <property type="term" value="C:cytoplasm"/>
    <property type="evidence" value="ECO:0007669"/>
    <property type="project" value="UniProtKB-SubCell"/>
</dbReference>
<keyword evidence="5" id="KW-0614">Plasmid</keyword>
<evidence type="ECO:0000313" key="6">
    <source>
        <dbReference type="Proteomes" id="UP000006919"/>
    </source>
</evidence>
<keyword evidence="3" id="KW-0173">Coenzyme A biosynthesis</keyword>
<protein>
    <recommendedName>
        <fullName evidence="3 4">Dephospho-CoA kinase</fullName>
        <ecNumber evidence="3 4">2.7.1.24</ecNumber>
    </recommendedName>
    <alternativeName>
        <fullName evidence="3">Dephosphocoenzyme A kinase</fullName>
    </alternativeName>
</protein>
<dbReference type="GO" id="GO:0015937">
    <property type="term" value="P:coenzyme A biosynthetic process"/>
    <property type="evidence" value="ECO:0007669"/>
    <property type="project" value="UniProtKB-UniRule"/>
</dbReference>
<dbReference type="EC" id="2.7.1.24" evidence="3 4"/>
<comment type="function">
    <text evidence="3">Catalyzes the phosphorylation of the 3'-hydroxyl group of dephosphocoenzyme A to form coenzyme A.</text>
</comment>
<dbReference type="RefSeq" id="WP_013483929.1">
    <property type="nucleotide sequence ID" value="NC_014825.1"/>
</dbReference>
<comment type="pathway">
    <text evidence="3">Cofactor biosynthesis; coenzyme A biosynthesis; CoA from (R)-pantothenate: step 5/5.</text>
</comment>
<comment type="similarity">
    <text evidence="3">Belongs to the CoaE family.</text>
</comment>
<dbReference type="Proteomes" id="UP000006919">
    <property type="component" value="Plasmid pRUMAL02"/>
</dbReference>
<dbReference type="GO" id="GO:0004140">
    <property type="term" value="F:dephospho-CoA kinase activity"/>
    <property type="evidence" value="ECO:0007669"/>
    <property type="project" value="UniProtKB-UniRule"/>
</dbReference>
<dbReference type="InterPro" id="IPR001977">
    <property type="entry name" value="Depp_CoAkinase"/>
</dbReference>
<evidence type="ECO:0000256" key="3">
    <source>
        <dbReference type="HAMAP-Rule" id="MF_00376"/>
    </source>
</evidence>
<dbReference type="EMBL" id="CP002405">
    <property type="protein sequence ID" value="ADU24392.1"/>
    <property type="molecule type" value="Genomic_DNA"/>
</dbReference>
<keyword evidence="2 3" id="KW-0067">ATP-binding</keyword>
<evidence type="ECO:0000256" key="2">
    <source>
        <dbReference type="ARBA" id="ARBA00022840"/>
    </source>
</evidence>
<keyword evidence="1 3" id="KW-0547">Nucleotide-binding</keyword>
<comment type="catalytic activity">
    <reaction evidence="3">
        <text>3'-dephospho-CoA + ATP = ADP + CoA + H(+)</text>
        <dbReference type="Rhea" id="RHEA:18245"/>
        <dbReference type="ChEBI" id="CHEBI:15378"/>
        <dbReference type="ChEBI" id="CHEBI:30616"/>
        <dbReference type="ChEBI" id="CHEBI:57287"/>
        <dbReference type="ChEBI" id="CHEBI:57328"/>
        <dbReference type="ChEBI" id="CHEBI:456216"/>
        <dbReference type="EC" id="2.7.1.24"/>
    </reaction>
</comment>
<proteinExistence type="inferred from homology"/>
<accession>E6UL46</accession>
<keyword evidence="3 5" id="KW-0808">Transferase</keyword>
<organism evidence="5 6">
    <name type="scientific">Ruminococcus albus (strain ATCC 27210 / DSM 20455 / JCM 14654 / NCDO 2250 / 7)</name>
    <dbReference type="NCBI Taxonomy" id="697329"/>
    <lineage>
        <taxon>Bacteria</taxon>
        <taxon>Bacillati</taxon>
        <taxon>Bacillota</taxon>
        <taxon>Clostridia</taxon>
        <taxon>Eubacteriales</taxon>
        <taxon>Oscillospiraceae</taxon>
        <taxon>Ruminococcus</taxon>
    </lineage>
</organism>
<dbReference type="Gene3D" id="3.40.50.300">
    <property type="entry name" value="P-loop containing nucleotide triphosphate hydrolases"/>
    <property type="match status" value="1"/>
</dbReference>
<dbReference type="PROSITE" id="PS51219">
    <property type="entry name" value="DPCK"/>
    <property type="match status" value="1"/>
</dbReference>
<dbReference type="OrthoDB" id="9812943at2"/>
<keyword evidence="3 5" id="KW-0418">Kinase</keyword>
<sequence precursor="true">MSIVIGLTGQSGAGKTLVSRVFEEKGFGVINCDMAAREVTEAGSDCNRELAEIFPECFDEDYVLDRRALGSIVFADRQKLDTLNSVIFRYIDKLLDEKIAEYSQSYDYVVLDAPTLFEAGADKKCHVIVSVTADEDIRLRRITARDGLDEESVRKRFASQHDQAFFERVSDYVIKNNGDSTEAVRQTIEITYKIKEGKIGSKNNK</sequence>
<dbReference type="CDD" id="cd02022">
    <property type="entry name" value="DPCK"/>
    <property type="match status" value="1"/>
</dbReference>
<gene>
    <name evidence="3" type="primary">coaE</name>
    <name evidence="5" type="ordered locus">Rumal_3969</name>
</gene>
<name>E6UL46_RUMA7</name>
<keyword evidence="3" id="KW-0963">Cytoplasm</keyword>
<dbReference type="HAMAP" id="MF_00376">
    <property type="entry name" value="Dephospho_CoA_kinase"/>
    <property type="match status" value="1"/>
</dbReference>